<evidence type="ECO:0000313" key="3">
    <source>
        <dbReference type="EMBL" id="TKA08655.1"/>
    </source>
</evidence>
<feature type="chain" id="PRO_5039604598" description="SnoaL-like domain-containing protein" evidence="1">
    <location>
        <begin position="28"/>
        <end position="297"/>
    </location>
</feature>
<dbReference type="Pfam" id="PF12680">
    <property type="entry name" value="SnoaL_2"/>
    <property type="match status" value="1"/>
</dbReference>
<dbReference type="EMBL" id="SUMC01000029">
    <property type="protein sequence ID" value="TKA08655.1"/>
    <property type="molecule type" value="Genomic_DNA"/>
</dbReference>
<accession>A0A4U0T6X4</accession>
<protein>
    <recommendedName>
        <fullName evidence="2">SnoaL-like domain-containing protein</fullName>
    </recommendedName>
</protein>
<dbReference type="SUPFAM" id="SSF54427">
    <property type="entry name" value="NTF2-like"/>
    <property type="match status" value="2"/>
</dbReference>
<keyword evidence="1" id="KW-0732">Signal</keyword>
<reference evidence="3 4" key="1">
    <citation type="submission" date="2019-04" db="EMBL/GenBank/DDBJ databases">
        <title>Streptomyces oryziradicis sp. nov., a novel actinomycete isolated from rhizosphere soil of rice (Oryza sativa L.).</title>
        <authorList>
            <person name="Li C."/>
        </authorList>
    </citation>
    <scope>NUCLEOTIDE SEQUENCE [LARGE SCALE GENOMIC DNA]</scope>
    <source>
        <strain evidence="3 4">NEAU-C40</strain>
    </source>
</reference>
<sequence>MTTHILRRTAMAACIAVLLASSAVSSAGTPAAAADSDIDTDKRIATDFTNLAYNEKRPQQAADRYLAPGLVQHDPALANGARPWARATASRLRQYPRLRETVLRALAQDHLVVLHVLQKRTPADRGTAAFEVYRLDAGRIAEHWTLKQTVPARSANGHTLTDGTTESPWTQPEWLQHHTDDARDFTDLVFNQGRAQEAVGKYLAPDLVQHDPDIGDGPQAYLDFARSLPVRNSGDQLRIQRIVADMKFVFVHSVIPSPRGPVAMGDLYRVDFNGKFAEHWSVIQQMPKRAARGNAPN</sequence>
<dbReference type="Gene3D" id="3.10.450.50">
    <property type="match status" value="2"/>
</dbReference>
<dbReference type="InterPro" id="IPR037401">
    <property type="entry name" value="SnoaL-like"/>
</dbReference>
<evidence type="ECO:0000313" key="4">
    <source>
        <dbReference type="Proteomes" id="UP000305778"/>
    </source>
</evidence>
<organism evidence="3 4">
    <name type="scientific">Actinacidiphila oryziradicis</name>
    <dbReference type="NCBI Taxonomy" id="2571141"/>
    <lineage>
        <taxon>Bacteria</taxon>
        <taxon>Bacillati</taxon>
        <taxon>Actinomycetota</taxon>
        <taxon>Actinomycetes</taxon>
        <taxon>Kitasatosporales</taxon>
        <taxon>Streptomycetaceae</taxon>
        <taxon>Actinacidiphila</taxon>
    </lineage>
</organism>
<proteinExistence type="predicted"/>
<dbReference type="OrthoDB" id="129343at2"/>
<keyword evidence="4" id="KW-1185">Reference proteome</keyword>
<evidence type="ECO:0000259" key="2">
    <source>
        <dbReference type="Pfam" id="PF12680"/>
    </source>
</evidence>
<name>A0A4U0T6X4_9ACTN</name>
<dbReference type="Proteomes" id="UP000305778">
    <property type="component" value="Unassembled WGS sequence"/>
</dbReference>
<evidence type="ECO:0000256" key="1">
    <source>
        <dbReference type="SAM" id="SignalP"/>
    </source>
</evidence>
<comment type="caution">
    <text evidence="3">The sequence shown here is derived from an EMBL/GenBank/DDBJ whole genome shotgun (WGS) entry which is preliminary data.</text>
</comment>
<dbReference type="PROSITE" id="PS51318">
    <property type="entry name" value="TAT"/>
    <property type="match status" value="1"/>
</dbReference>
<dbReference type="InterPro" id="IPR006311">
    <property type="entry name" value="TAT_signal"/>
</dbReference>
<dbReference type="RefSeq" id="WP_136726610.1">
    <property type="nucleotide sequence ID" value="NZ_SUMC01000029.1"/>
</dbReference>
<dbReference type="AlphaFoldDB" id="A0A4U0T6X4"/>
<gene>
    <name evidence="3" type="ORF">FCI23_27405</name>
</gene>
<feature type="signal peptide" evidence="1">
    <location>
        <begin position="1"/>
        <end position="27"/>
    </location>
</feature>
<dbReference type="InterPro" id="IPR032710">
    <property type="entry name" value="NTF2-like_dom_sf"/>
</dbReference>
<feature type="domain" description="SnoaL-like" evidence="2">
    <location>
        <begin position="183"/>
        <end position="279"/>
    </location>
</feature>